<dbReference type="InterPro" id="IPR015856">
    <property type="entry name" value="ABC_transpr_CbiO/EcfA_su"/>
</dbReference>
<dbReference type="CDD" id="cd03225">
    <property type="entry name" value="ABC_cobalt_CbiO_domain1"/>
    <property type="match status" value="1"/>
</dbReference>
<dbReference type="InterPro" id="IPR003593">
    <property type="entry name" value="AAA+_ATPase"/>
</dbReference>
<feature type="domain" description="ABC transporter" evidence="9">
    <location>
        <begin position="3"/>
        <end position="236"/>
    </location>
</feature>
<evidence type="ECO:0000259" key="9">
    <source>
        <dbReference type="PROSITE" id="PS50893"/>
    </source>
</evidence>
<keyword evidence="3" id="KW-0813">Transport</keyword>
<sequence length="275" mass="30901">MKIIFENVNFCYGKEKIIDDLSFEIKNNEFIVILGQNGSGKSTLCKLFNGILIPSSGNILIDDLNTREEKNSLKIHKKIGLVLQNPDNQIIYSIVEEDIAFGLESLGVKSEIIRNQIDKALKLVKMYEYKNHVTSMLSGGQKQRVAIAGILAMNPECIIFDEPTSMLDPVGRKEVLDIILDLNKNQKVSIVLITHNMEEAILADKILILHKGKIINQNTPEEIFSQIEFLKSKSLSVPQTTELLYGLKSKIKNNNISLKALTVDACTKEILRLFS</sequence>
<evidence type="ECO:0000256" key="3">
    <source>
        <dbReference type="ARBA" id="ARBA00022448"/>
    </source>
</evidence>
<dbReference type="SMART" id="SM00382">
    <property type="entry name" value="AAA"/>
    <property type="match status" value="1"/>
</dbReference>
<keyword evidence="4" id="KW-1003">Cell membrane</keyword>
<dbReference type="FunFam" id="3.40.50.300:FF:000224">
    <property type="entry name" value="Energy-coupling factor transporter ATP-binding protein EcfA"/>
    <property type="match status" value="1"/>
</dbReference>
<evidence type="ECO:0000256" key="1">
    <source>
        <dbReference type="ARBA" id="ARBA00004202"/>
    </source>
</evidence>
<proteinExistence type="inferred from homology"/>
<name>A0AA48IH92_9FIRM</name>
<dbReference type="GO" id="GO:0005524">
    <property type="term" value="F:ATP binding"/>
    <property type="evidence" value="ECO:0007669"/>
    <property type="project" value="UniProtKB-KW"/>
</dbReference>
<dbReference type="Pfam" id="PF00005">
    <property type="entry name" value="ABC_tran"/>
    <property type="match status" value="1"/>
</dbReference>
<dbReference type="Gene3D" id="3.40.50.300">
    <property type="entry name" value="P-loop containing nucleotide triphosphate hydrolases"/>
    <property type="match status" value="1"/>
</dbReference>
<dbReference type="NCBIfam" id="TIGR04520">
    <property type="entry name" value="ECF_ATPase_1"/>
    <property type="match status" value="1"/>
</dbReference>
<keyword evidence="8" id="KW-0472">Membrane</keyword>
<gene>
    <name evidence="10" type="ORF">RsTaC01_0137</name>
</gene>
<keyword evidence="7" id="KW-1278">Translocase</keyword>
<dbReference type="AlphaFoldDB" id="A0AA48IH92"/>
<dbReference type="InterPro" id="IPR030947">
    <property type="entry name" value="EcfA_1"/>
</dbReference>
<evidence type="ECO:0000256" key="7">
    <source>
        <dbReference type="ARBA" id="ARBA00022967"/>
    </source>
</evidence>
<evidence type="ECO:0000256" key="2">
    <source>
        <dbReference type="ARBA" id="ARBA00005417"/>
    </source>
</evidence>
<evidence type="ECO:0000256" key="8">
    <source>
        <dbReference type="ARBA" id="ARBA00023136"/>
    </source>
</evidence>
<keyword evidence="6" id="KW-0067">ATP-binding</keyword>
<dbReference type="Proteomes" id="UP001335720">
    <property type="component" value="Chromosome"/>
</dbReference>
<comment type="similarity">
    <text evidence="2">Belongs to the ABC transporter superfamily.</text>
</comment>
<dbReference type="EMBL" id="AP027925">
    <property type="protein sequence ID" value="BED92425.1"/>
    <property type="molecule type" value="Genomic_DNA"/>
</dbReference>
<evidence type="ECO:0000313" key="10">
    <source>
        <dbReference type="EMBL" id="BED92425.1"/>
    </source>
</evidence>
<comment type="subcellular location">
    <subcellularLocation>
        <location evidence="1">Cell membrane</location>
        <topology evidence="1">Peripheral membrane protein</topology>
    </subcellularLocation>
</comment>
<dbReference type="InterPro" id="IPR017871">
    <property type="entry name" value="ABC_transporter-like_CS"/>
</dbReference>
<dbReference type="InterPro" id="IPR027417">
    <property type="entry name" value="P-loop_NTPase"/>
</dbReference>
<evidence type="ECO:0000256" key="5">
    <source>
        <dbReference type="ARBA" id="ARBA00022741"/>
    </source>
</evidence>
<dbReference type="KEGG" id="ptrh:RsTaC01_0137"/>
<reference evidence="10" key="1">
    <citation type="journal article" date="2023" name="ISME J.">
        <title>Emergence of putative energy parasites within Clostridia revealed by genome analysis of a novel endosymbiotic clade.</title>
        <authorList>
            <person name="Takahashi K."/>
            <person name="Kuwahara H."/>
            <person name="Horikawa Y."/>
            <person name="Izawa K."/>
            <person name="Kato D."/>
            <person name="Inagaki T."/>
            <person name="Yuki M."/>
            <person name="Ohkuma M."/>
            <person name="Hongoh Y."/>
        </authorList>
    </citation>
    <scope>NUCLEOTIDE SEQUENCE</scope>
    <source>
        <strain evidence="10">RsTa-C01</strain>
    </source>
</reference>
<dbReference type="GO" id="GO:0042626">
    <property type="term" value="F:ATPase-coupled transmembrane transporter activity"/>
    <property type="evidence" value="ECO:0007669"/>
    <property type="project" value="TreeGrafter"/>
</dbReference>
<dbReference type="InterPro" id="IPR003439">
    <property type="entry name" value="ABC_transporter-like_ATP-bd"/>
</dbReference>
<accession>A0AA48IH92</accession>
<dbReference type="PROSITE" id="PS50893">
    <property type="entry name" value="ABC_TRANSPORTER_2"/>
    <property type="match status" value="1"/>
</dbReference>
<dbReference type="InterPro" id="IPR050095">
    <property type="entry name" value="ECF_ABC_transporter_ATP-bd"/>
</dbReference>
<dbReference type="PANTHER" id="PTHR43553">
    <property type="entry name" value="HEAVY METAL TRANSPORTER"/>
    <property type="match status" value="1"/>
</dbReference>
<dbReference type="GO" id="GO:0016887">
    <property type="term" value="F:ATP hydrolysis activity"/>
    <property type="evidence" value="ECO:0007669"/>
    <property type="project" value="InterPro"/>
</dbReference>
<evidence type="ECO:0000256" key="4">
    <source>
        <dbReference type="ARBA" id="ARBA00022475"/>
    </source>
</evidence>
<dbReference type="SUPFAM" id="SSF52540">
    <property type="entry name" value="P-loop containing nucleoside triphosphate hydrolases"/>
    <property type="match status" value="1"/>
</dbReference>
<dbReference type="PANTHER" id="PTHR43553:SF24">
    <property type="entry name" value="ENERGY-COUPLING FACTOR TRANSPORTER ATP-BINDING PROTEIN ECFA1"/>
    <property type="match status" value="1"/>
</dbReference>
<evidence type="ECO:0000256" key="6">
    <source>
        <dbReference type="ARBA" id="ARBA00022840"/>
    </source>
</evidence>
<protein>
    <submittedName>
        <fullName evidence="10">Energy-coupling factor transporter ATPase</fullName>
    </submittedName>
</protein>
<dbReference type="PROSITE" id="PS00211">
    <property type="entry name" value="ABC_TRANSPORTER_1"/>
    <property type="match status" value="1"/>
</dbReference>
<dbReference type="GO" id="GO:0043190">
    <property type="term" value="C:ATP-binding cassette (ABC) transporter complex"/>
    <property type="evidence" value="ECO:0007669"/>
    <property type="project" value="TreeGrafter"/>
</dbReference>
<keyword evidence="5" id="KW-0547">Nucleotide-binding</keyword>
<organism evidence="10">
    <name type="scientific">Candidatus Paraimprobicoccus trichonymphae</name>
    <dbReference type="NCBI Taxonomy" id="3033793"/>
    <lineage>
        <taxon>Bacteria</taxon>
        <taxon>Bacillati</taxon>
        <taxon>Bacillota</taxon>
        <taxon>Clostridia</taxon>
        <taxon>Candidatus Paraimprobicoccus</taxon>
    </lineage>
</organism>